<proteinExistence type="inferred from homology"/>
<dbReference type="InterPro" id="IPR000600">
    <property type="entry name" value="ROK"/>
</dbReference>
<comment type="similarity">
    <text evidence="1">Belongs to the ROK (NagC/XylR) family.</text>
</comment>
<evidence type="ECO:0000313" key="3">
    <source>
        <dbReference type="Proteomes" id="UP000655751"/>
    </source>
</evidence>
<dbReference type="InterPro" id="IPR043129">
    <property type="entry name" value="ATPase_NBD"/>
</dbReference>
<dbReference type="Pfam" id="PF00480">
    <property type="entry name" value="ROK"/>
    <property type="match status" value="1"/>
</dbReference>
<dbReference type="Gene3D" id="3.30.420.40">
    <property type="match status" value="2"/>
</dbReference>
<protein>
    <submittedName>
        <fullName evidence="2">ROK family protein</fullName>
    </submittedName>
</protein>
<dbReference type="Gene3D" id="1.10.10.10">
    <property type="entry name" value="Winged helix-like DNA-binding domain superfamily/Winged helix DNA-binding domain"/>
    <property type="match status" value="1"/>
</dbReference>
<keyword evidence="3" id="KW-1185">Reference proteome</keyword>
<evidence type="ECO:0000313" key="2">
    <source>
        <dbReference type="EMBL" id="MBH0780612.1"/>
    </source>
</evidence>
<name>A0A931IF80_9NOCA</name>
<dbReference type="InterPro" id="IPR036390">
    <property type="entry name" value="WH_DNA-bd_sf"/>
</dbReference>
<dbReference type="SUPFAM" id="SSF46785">
    <property type="entry name" value="Winged helix' DNA-binding domain"/>
    <property type="match status" value="1"/>
</dbReference>
<dbReference type="Proteomes" id="UP000655751">
    <property type="component" value="Unassembled WGS sequence"/>
</dbReference>
<dbReference type="RefSeq" id="WP_196152914.1">
    <property type="nucleotide sequence ID" value="NZ_JADMLG010000016.1"/>
</dbReference>
<dbReference type="SUPFAM" id="SSF53067">
    <property type="entry name" value="Actin-like ATPase domain"/>
    <property type="match status" value="1"/>
</dbReference>
<organism evidence="2 3">
    <name type="scientific">Nocardia bovistercoris</name>
    <dbReference type="NCBI Taxonomy" id="2785916"/>
    <lineage>
        <taxon>Bacteria</taxon>
        <taxon>Bacillati</taxon>
        <taxon>Actinomycetota</taxon>
        <taxon>Actinomycetes</taxon>
        <taxon>Mycobacteriales</taxon>
        <taxon>Nocardiaceae</taxon>
        <taxon>Nocardia</taxon>
    </lineage>
</organism>
<dbReference type="PANTHER" id="PTHR18964:SF149">
    <property type="entry name" value="BIFUNCTIONAL UDP-N-ACETYLGLUCOSAMINE 2-EPIMERASE_N-ACETYLMANNOSAMINE KINASE"/>
    <property type="match status" value="1"/>
</dbReference>
<reference evidence="2" key="1">
    <citation type="submission" date="2020-11" db="EMBL/GenBank/DDBJ databases">
        <title>Nocardia NEAU-351.nov., a novel actinomycete isolated from the cow dung.</title>
        <authorList>
            <person name="Zhang X."/>
        </authorList>
    </citation>
    <scope>NUCLEOTIDE SEQUENCE</scope>
    <source>
        <strain evidence="2">NEAU-351</strain>
    </source>
</reference>
<dbReference type="Pfam" id="PF13412">
    <property type="entry name" value="HTH_24"/>
    <property type="match status" value="1"/>
</dbReference>
<dbReference type="EMBL" id="JADMLG010000016">
    <property type="protein sequence ID" value="MBH0780612.1"/>
    <property type="molecule type" value="Genomic_DNA"/>
</dbReference>
<gene>
    <name evidence="2" type="ORF">IT779_30520</name>
</gene>
<dbReference type="AlphaFoldDB" id="A0A931IF80"/>
<accession>A0A931IF80</accession>
<evidence type="ECO:0000256" key="1">
    <source>
        <dbReference type="ARBA" id="ARBA00006479"/>
    </source>
</evidence>
<comment type="caution">
    <text evidence="2">The sequence shown here is derived from an EMBL/GenBank/DDBJ whole genome shotgun (WGS) entry which is preliminary data.</text>
</comment>
<dbReference type="InterPro" id="IPR036388">
    <property type="entry name" value="WH-like_DNA-bd_sf"/>
</dbReference>
<dbReference type="PANTHER" id="PTHR18964">
    <property type="entry name" value="ROK (REPRESSOR, ORF, KINASE) FAMILY"/>
    <property type="match status" value="1"/>
</dbReference>
<sequence>MVDSGAGGAILRTILASGPVPRSVVAKHAGLSPATVTWQTRALLEAGLLLELPETASGSGIGRPYSPLTLDTSGNVVIAVHIAAAQTTVAVVDIGGALRSSTRVPHRDTAPSHILDDAAAEIARVRATRSERVLGVGVAIGGRVDRDAGTVVEHSSLRWRDVPVRRRLEAVTGLPTELDSHTRALMHAEHLYGRLRGTASSMVVFVGNVVDMAFAVGDRVHYGPNSAAGSIDRMLGLAESRDGSARATVEQFSDHGLLRRARTRAPAAHTIPELIEAARNPGPAHDLFVERGVEMGRVTAALIDLLDPEAVVIVDRGFTGLAEVEATYLRTIGEYSALCARPAEVVSRSTFAGRVLETAGAAVALHGIFHTPLNALERKAV</sequence>